<dbReference type="InterPro" id="IPR003410">
    <property type="entry name" value="HYR_dom"/>
</dbReference>
<dbReference type="EMBL" id="SDDZ01000001">
    <property type="protein sequence ID" value="RXJ52129.1"/>
    <property type="molecule type" value="Genomic_DNA"/>
</dbReference>
<dbReference type="InterPro" id="IPR013320">
    <property type="entry name" value="ConA-like_dom_sf"/>
</dbReference>
<dbReference type="Gene3D" id="2.60.40.10">
    <property type="entry name" value="Immunoglobulins"/>
    <property type="match status" value="5"/>
</dbReference>
<dbReference type="Pfam" id="PF16403">
    <property type="entry name" value="Bact_surface_Ig-like"/>
    <property type="match status" value="3"/>
</dbReference>
<evidence type="ECO:0000313" key="6">
    <source>
        <dbReference type="Proteomes" id="UP000289792"/>
    </source>
</evidence>
<dbReference type="InterPro" id="IPR026444">
    <property type="entry name" value="Secre_tail"/>
</dbReference>
<dbReference type="OrthoDB" id="2582440at2"/>
<dbReference type="PANTHER" id="PTHR24273">
    <property type="entry name" value="FI04643P-RELATED"/>
    <property type="match status" value="1"/>
</dbReference>
<keyword evidence="1" id="KW-0732">Signal</keyword>
<dbReference type="Proteomes" id="UP000289792">
    <property type="component" value="Unassembled WGS sequence"/>
</dbReference>
<dbReference type="InterPro" id="IPR006558">
    <property type="entry name" value="LamG-like"/>
</dbReference>
<keyword evidence="2" id="KW-0677">Repeat</keyword>
<feature type="domain" description="HYR" evidence="4">
    <location>
        <begin position="218"/>
        <end position="302"/>
    </location>
</feature>
<evidence type="ECO:0000256" key="1">
    <source>
        <dbReference type="ARBA" id="ARBA00022729"/>
    </source>
</evidence>
<accession>A0A4Q0XJ35</accession>
<dbReference type="NCBIfam" id="TIGR04183">
    <property type="entry name" value="Por_Secre_tail"/>
    <property type="match status" value="1"/>
</dbReference>
<dbReference type="PROSITE" id="PS50825">
    <property type="entry name" value="HYR"/>
    <property type="match status" value="3"/>
</dbReference>
<dbReference type="InterPro" id="IPR032179">
    <property type="entry name" value="Cry22Aa_Ig-like"/>
</dbReference>
<keyword evidence="3" id="KW-1015">Disulfide bond</keyword>
<dbReference type="Gene3D" id="2.60.120.200">
    <property type="match status" value="1"/>
</dbReference>
<gene>
    <name evidence="5" type="ORF">ESZ48_00010</name>
</gene>
<proteinExistence type="predicted"/>
<reference evidence="5 6" key="1">
    <citation type="submission" date="2019-01" db="EMBL/GenBank/DDBJ databases">
        <title>Genome sequence of the Antarctic species Gelidibacter gilvus ACAM 158(T).</title>
        <authorList>
            <person name="Bowman J.P."/>
        </authorList>
    </citation>
    <scope>NUCLEOTIDE SEQUENCE [LARGE SCALE GENOMIC DNA]</scope>
    <source>
        <strain evidence="5 6">IC158</strain>
    </source>
</reference>
<keyword evidence="6" id="KW-1185">Reference proteome</keyword>
<dbReference type="SUPFAM" id="SSF49899">
    <property type="entry name" value="Concanavalin A-like lectins/glucanases"/>
    <property type="match status" value="1"/>
</dbReference>
<feature type="domain" description="HYR" evidence="4">
    <location>
        <begin position="131"/>
        <end position="217"/>
    </location>
</feature>
<dbReference type="Pfam" id="PF13385">
    <property type="entry name" value="Laminin_G_3"/>
    <property type="match status" value="1"/>
</dbReference>
<dbReference type="GO" id="GO:0005975">
    <property type="term" value="P:carbohydrate metabolic process"/>
    <property type="evidence" value="ECO:0007669"/>
    <property type="project" value="UniProtKB-ARBA"/>
</dbReference>
<evidence type="ECO:0000256" key="3">
    <source>
        <dbReference type="ARBA" id="ARBA00023157"/>
    </source>
</evidence>
<evidence type="ECO:0000256" key="2">
    <source>
        <dbReference type="ARBA" id="ARBA00022737"/>
    </source>
</evidence>
<evidence type="ECO:0000313" key="5">
    <source>
        <dbReference type="EMBL" id="RXJ52129.1"/>
    </source>
</evidence>
<protein>
    <submittedName>
        <fullName evidence="5">DUF5011 domain-containing protein</fullName>
    </submittedName>
</protein>
<dbReference type="Pfam" id="PF02494">
    <property type="entry name" value="HYR"/>
    <property type="match status" value="4"/>
</dbReference>
<dbReference type="PANTHER" id="PTHR24273:SF32">
    <property type="entry name" value="HYALIN"/>
    <property type="match status" value="1"/>
</dbReference>
<sequence>MRFIWVWSVSFLIVQINMGKKYVTLLLCIIVTIYSYGQCAPDVTPPTITCTNVVADCQRGVGSLVPTTSDGCGSIVLQTFTLSGATVGSSTNTGINDASTVNFLAGITTVTYTIEDAAGNSASCSFTVTLNDYTQPIVICPEDVEVSNDPGQCNAYVDLYALGMFPTAFDNCSGVSTVPVGVPPGSLFPVGTTTVIWVITDLAGNFVTCTQKVTVIDVEPPTISCPPPITVSATSGQCTANVNVPLPITTDNCTITSITNNFNGGGADASGVYPLGTTTVTFQATASDGITVSCSIDVIVINTQDPEITLNGANPMTMEACGTYTEFGATGFDACAGDITGRIVIDATAVLTNVVGSYDVIYTVTNAAGQSATQIRTVNVVDTQAPSLSLNGPNPLTVGDCSPYIELGALAMDPCFGDISGTVVIDNSNVDTSTLGFYVVTYTLMDASGNAATPITRTVEVIDTNGPDIVLQGPNPQIIELCAPYAELGATAIDSCFDIDYTGDIVIDASAVNFGLVGSYPVTYNVMDNFGNSGVEVIRTIEIVDTVMPTITCPEDMVLETEVGSCSVIVNYELMVIDNCTGEIIVQTSGLPSGAAFPIGITTNTFELTDAEGNVASCSFEVTVNDSELPVARCQDITRALDPITGLVTISAADMDNGSSDHCSFTLSISPSIFDCSALGENEVTLIITDASGNIGSCTSIITITDVSESAQVSITSTATTICQSEQVIFTATPIDGGATPTYQWQINGSDVVGETGEAFTTTLLSDADVVTVVMTSSLSICATAQLSNEVVISVNDYNAPANAGPDMINIICTETTVTLAGSAVTGSGETGLWTVTSGQISGFSFSDVTSPTSTFSGDIGEVYTLTWTIDNPAPCLDTSASTTITFIGCNALDFDGVDDNISFRDHYNFGGDFTIEIWMKSDVTTGNIQTILSKREANNMVDGYDLRLVNNILSFNWDDDAALASPFPIAINRWYHVALTFEGGTYTLYVDGVVVNSSTGTLPLPNTVDFIVGAMDQTLVSPFRPLHYFDGGTDELRIWNRALSTEHIRRMMNQEIADNLGNVRGTVMQMDIAGLAWTDLEGYYQMNQISDIVSGSLTSSNGSGIDGVLKYMTTFQPDTAPIPYQTTADGFWADTNVWLHGAFQTIPNSLGIDGITPIDWNIVRTSHHIASGDINITVAGLDVASRTLTIANADANDGQSLRVMDYLILNGDLRLVGESQLLQDTGSIVDYAGAGVLRRDQQGSANLFNYNYWGSPVSFDGAAYAIGNVLYDGAVPVQWTTGHSAIPNTTPITLSSRWLYLYENYPENTYAAWNRINAAYPIAVGLGYIMKGSGAAGATQNYTFVGKPNNGVISTPITVGNESLVGNPYPSAIDADTFINDNSGSIQGALYFWEHYTSNATHVLADYQGGYSSYNLVGGNPAVSPPEVSGLGTPSKLPERYVPVAQGFMVVANAFGGSVVFENDQRVFVKEGVTGTLNNGSVFMRSATGDRPAAKNKTAVIKRIRLAFKTPHGATRPLLLGFVPNHLATDGFDYGYDAINTETLPNDMSWLIADERYVIQGIGDFDVTKKIPLGIFLKHAGNIEIKLTALENFDSDIPVFIYDALMDTYMKINNTDYHINLKADSYVNRFYLAFQPSETLSVIEDLFKSMTVQYLNKTQEIYIETPSAMDIEGIDLISVLGQKVKSWELEGQLEQRIIRVPVKGVSSGNYVLKIRTSTGVFSKKIIVNIN</sequence>
<dbReference type="SMART" id="SM00560">
    <property type="entry name" value="LamGL"/>
    <property type="match status" value="1"/>
</dbReference>
<evidence type="ECO:0000259" key="4">
    <source>
        <dbReference type="PROSITE" id="PS50825"/>
    </source>
</evidence>
<name>A0A4Q0XJ35_9FLAO</name>
<dbReference type="InterPro" id="IPR013783">
    <property type="entry name" value="Ig-like_fold"/>
</dbReference>
<organism evidence="5 6">
    <name type="scientific">Gelidibacter gilvus</name>
    <dbReference type="NCBI Taxonomy" id="59602"/>
    <lineage>
        <taxon>Bacteria</taxon>
        <taxon>Pseudomonadati</taxon>
        <taxon>Bacteroidota</taxon>
        <taxon>Flavobacteriia</taxon>
        <taxon>Flavobacteriales</taxon>
        <taxon>Flavobacteriaceae</taxon>
        <taxon>Gelidibacter</taxon>
    </lineage>
</organism>
<feature type="domain" description="HYR" evidence="4">
    <location>
        <begin position="544"/>
        <end position="626"/>
    </location>
</feature>
<dbReference type="GO" id="GO:0004553">
    <property type="term" value="F:hydrolase activity, hydrolyzing O-glycosyl compounds"/>
    <property type="evidence" value="ECO:0007669"/>
    <property type="project" value="UniProtKB-ARBA"/>
</dbReference>
<comment type="caution">
    <text evidence="5">The sequence shown here is derived from an EMBL/GenBank/DDBJ whole genome shotgun (WGS) entry which is preliminary data.</text>
</comment>